<dbReference type="InterPro" id="IPR008979">
    <property type="entry name" value="Galactose-bd-like_sf"/>
</dbReference>
<reference evidence="2 3" key="1">
    <citation type="submission" date="2024-02" db="EMBL/GenBank/DDBJ databases">
        <authorList>
            <person name="Daric V."/>
            <person name="Darras S."/>
        </authorList>
    </citation>
    <scope>NUCLEOTIDE SEQUENCE [LARGE SCALE GENOMIC DNA]</scope>
</reference>
<dbReference type="Gene3D" id="2.60.120.260">
    <property type="entry name" value="Galactose-binding domain-like"/>
    <property type="match status" value="1"/>
</dbReference>
<sequence length="145" mass="16543">MRFLLTVGVKVRRNDDQELQELKMEVMQLRLQQMKGKFCTVGLEDGRVKNHQIAAVSYWGNGFEPHQARLNAVKQASSYGAWASKYLHVGQWIRVDLQYPNYVTGVVTQGRPLESQQWVTSYKIAYGNTTSALQVQYSNATAKML</sequence>
<name>A0ABP0F7C9_CLALP</name>
<dbReference type="SUPFAM" id="SSF49785">
    <property type="entry name" value="Galactose-binding domain-like"/>
    <property type="match status" value="1"/>
</dbReference>
<dbReference type="PANTHER" id="PTHR24543">
    <property type="entry name" value="MULTICOPPER OXIDASE-RELATED"/>
    <property type="match status" value="1"/>
</dbReference>
<dbReference type="PROSITE" id="PS50022">
    <property type="entry name" value="FA58C_3"/>
    <property type="match status" value="1"/>
</dbReference>
<gene>
    <name evidence="2" type="ORF">CVLEPA_LOCUS4047</name>
</gene>
<keyword evidence="3" id="KW-1185">Reference proteome</keyword>
<evidence type="ECO:0000313" key="2">
    <source>
        <dbReference type="EMBL" id="CAK8674340.1"/>
    </source>
</evidence>
<proteinExistence type="predicted"/>
<dbReference type="Proteomes" id="UP001642483">
    <property type="component" value="Unassembled WGS sequence"/>
</dbReference>
<dbReference type="PROSITE" id="PS01285">
    <property type="entry name" value="FA58C_1"/>
    <property type="match status" value="1"/>
</dbReference>
<protein>
    <recommendedName>
        <fullName evidence="1">F5/8 type C domain-containing protein</fullName>
    </recommendedName>
</protein>
<evidence type="ECO:0000313" key="3">
    <source>
        <dbReference type="Proteomes" id="UP001642483"/>
    </source>
</evidence>
<dbReference type="InterPro" id="IPR000421">
    <property type="entry name" value="FA58C"/>
</dbReference>
<feature type="domain" description="F5/8 type C" evidence="1">
    <location>
        <begin position="36"/>
        <end position="145"/>
    </location>
</feature>
<comment type="caution">
    <text evidence="2">The sequence shown here is derived from an EMBL/GenBank/DDBJ whole genome shotgun (WGS) entry which is preliminary data.</text>
</comment>
<dbReference type="EMBL" id="CAWYQH010000013">
    <property type="protein sequence ID" value="CAK8674340.1"/>
    <property type="molecule type" value="Genomic_DNA"/>
</dbReference>
<organism evidence="2 3">
    <name type="scientific">Clavelina lepadiformis</name>
    <name type="common">Light-bulb sea squirt</name>
    <name type="synonym">Ascidia lepadiformis</name>
    <dbReference type="NCBI Taxonomy" id="159417"/>
    <lineage>
        <taxon>Eukaryota</taxon>
        <taxon>Metazoa</taxon>
        <taxon>Chordata</taxon>
        <taxon>Tunicata</taxon>
        <taxon>Ascidiacea</taxon>
        <taxon>Aplousobranchia</taxon>
        <taxon>Clavelinidae</taxon>
        <taxon>Clavelina</taxon>
    </lineage>
</organism>
<dbReference type="Pfam" id="PF00754">
    <property type="entry name" value="F5_F8_type_C"/>
    <property type="match status" value="1"/>
</dbReference>
<evidence type="ECO:0000259" key="1">
    <source>
        <dbReference type="PROSITE" id="PS50022"/>
    </source>
</evidence>
<dbReference type="PANTHER" id="PTHR24543:SF325">
    <property type="entry name" value="F5_8 TYPE C DOMAIN-CONTAINING PROTEIN"/>
    <property type="match status" value="1"/>
</dbReference>
<accession>A0ABP0F7C9</accession>